<dbReference type="Proteomes" id="UP000000238">
    <property type="component" value="Chromosome"/>
</dbReference>
<dbReference type="OrthoDB" id="7062677at2"/>
<evidence type="ECO:0000313" key="2">
    <source>
        <dbReference type="Proteomes" id="UP000000238"/>
    </source>
</evidence>
<dbReference type="eggNOG" id="ENOG5033I2Q">
    <property type="taxonomic scope" value="Bacteria"/>
</dbReference>
<dbReference type="HOGENOM" id="CLU_2436674_0_0_6"/>
<evidence type="ECO:0000313" key="1">
    <source>
        <dbReference type="EMBL" id="ABC30149.1"/>
    </source>
</evidence>
<protein>
    <submittedName>
        <fullName evidence="1">Uncharacterized protein</fullName>
    </submittedName>
</protein>
<accession>Q2SGS5</accession>
<gene>
    <name evidence="1" type="ordered locus">HCH_03399</name>
</gene>
<keyword evidence="2" id="KW-1185">Reference proteome</keyword>
<name>Q2SGS5_HAHCH</name>
<reference evidence="1 2" key="1">
    <citation type="journal article" date="2005" name="Nucleic Acids Res.">
        <title>Genomic blueprint of Hahella chejuensis, a marine microbe producing an algicidal agent.</title>
        <authorList>
            <person name="Jeong H."/>
            <person name="Yim J.H."/>
            <person name="Lee C."/>
            <person name="Choi S.-H."/>
            <person name="Park Y.K."/>
            <person name="Yoon S.H."/>
            <person name="Hur C.-G."/>
            <person name="Kang H.-Y."/>
            <person name="Kim D."/>
            <person name="Lee H.H."/>
            <person name="Park K.H."/>
            <person name="Park S.-H."/>
            <person name="Park H.-S."/>
            <person name="Lee H.K."/>
            <person name="Oh T.K."/>
            <person name="Kim J.F."/>
        </authorList>
    </citation>
    <scope>NUCLEOTIDE SEQUENCE [LARGE SCALE GENOMIC DNA]</scope>
    <source>
        <strain evidence="1 2">KCTC 2396</strain>
    </source>
</reference>
<dbReference type="AlphaFoldDB" id="Q2SGS5"/>
<organism evidence="1 2">
    <name type="scientific">Hahella chejuensis (strain KCTC 2396)</name>
    <dbReference type="NCBI Taxonomy" id="349521"/>
    <lineage>
        <taxon>Bacteria</taxon>
        <taxon>Pseudomonadati</taxon>
        <taxon>Pseudomonadota</taxon>
        <taxon>Gammaproteobacteria</taxon>
        <taxon>Oceanospirillales</taxon>
        <taxon>Hahellaceae</taxon>
        <taxon>Hahella</taxon>
    </lineage>
</organism>
<sequence>MKRFKNDEIATQFVSDFGMTLELFIDTGNESIDESVDYPLLKFYADEESEEKFVEFWSGKELVQIPVSKLREALELVDKEVHSEAWFEKNVFKDNENT</sequence>
<dbReference type="KEGG" id="hch:HCH_03399"/>
<dbReference type="RefSeq" id="WP_011397218.1">
    <property type="nucleotide sequence ID" value="NC_007645.1"/>
</dbReference>
<proteinExistence type="predicted"/>
<dbReference type="EMBL" id="CP000155">
    <property type="protein sequence ID" value="ABC30149.1"/>
    <property type="molecule type" value="Genomic_DNA"/>
</dbReference>